<dbReference type="OrthoDB" id="9804822at2"/>
<proteinExistence type="predicted"/>
<dbReference type="PANTHER" id="PTHR30086">
    <property type="entry name" value="ARGININE EXPORTER PROTEIN ARGO"/>
    <property type="match status" value="1"/>
</dbReference>
<keyword evidence="3 6" id="KW-0812">Transmembrane</keyword>
<feature type="transmembrane region" description="Helical" evidence="6">
    <location>
        <begin position="72"/>
        <end position="94"/>
    </location>
</feature>
<dbReference type="GO" id="GO:0005886">
    <property type="term" value="C:plasma membrane"/>
    <property type="evidence" value="ECO:0007669"/>
    <property type="project" value="UniProtKB-SubCell"/>
</dbReference>
<dbReference type="PANTHER" id="PTHR30086:SF19">
    <property type="entry name" value="THREONINE EFFLUX PROTEIN"/>
    <property type="match status" value="1"/>
</dbReference>
<gene>
    <name evidence="7" type="ORF">Thpro_022420</name>
</gene>
<evidence type="ECO:0000313" key="7">
    <source>
        <dbReference type="EMBL" id="OBS08170.1"/>
    </source>
</evidence>
<reference evidence="7 8" key="1">
    <citation type="journal article" date="2014" name="Genome Announc.">
        <title>Draft Genome Sequence of the Iron-Oxidizing, Acidophilic, and Halotolerant 'Thiobacillus prosperus' Type Strain DSM 5130.</title>
        <authorList>
            <person name="Ossandon F.J."/>
            <person name="Cardenas J.P."/>
            <person name="Corbett M."/>
            <person name="Quatrini R."/>
            <person name="Holmes D.S."/>
            <person name="Watkin E."/>
        </authorList>
    </citation>
    <scope>NUCLEOTIDE SEQUENCE [LARGE SCALE GENOMIC DNA]</scope>
    <source>
        <strain evidence="7 8">DSM 5130</strain>
    </source>
</reference>
<sequence>MSYLPVVAGVAVVNMLAIASPGPAFFLVSRAAAGRSRRQGVATGLGVTLAASLWALAAIFGVGMLMTRFTTLYGLVQLAGGAYLIWLGLSAWSASQQTGEAAPAVPAPASPWRALLTGVSLTLTNPKVVIYFTSIFVALFPGDTPLWVRLVVLAIVLVEEFAWWVLVAYVFSHARVQAAYQRFRGVLDRVLGVAFIAFGARIVALARL</sequence>
<evidence type="ECO:0000313" key="8">
    <source>
        <dbReference type="Proteomes" id="UP000029273"/>
    </source>
</evidence>
<feature type="transmembrane region" description="Helical" evidence="6">
    <location>
        <begin position="186"/>
        <end position="206"/>
    </location>
</feature>
<feature type="transmembrane region" description="Helical" evidence="6">
    <location>
        <begin position="115"/>
        <end position="140"/>
    </location>
</feature>
<dbReference type="RefSeq" id="WP_065089694.1">
    <property type="nucleotide sequence ID" value="NZ_JQSG02000006.1"/>
</dbReference>
<dbReference type="Pfam" id="PF01810">
    <property type="entry name" value="LysE"/>
    <property type="match status" value="1"/>
</dbReference>
<feature type="transmembrane region" description="Helical" evidence="6">
    <location>
        <begin position="40"/>
        <end position="66"/>
    </location>
</feature>
<keyword evidence="8" id="KW-1185">Reference proteome</keyword>
<feature type="transmembrane region" description="Helical" evidence="6">
    <location>
        <begin position="146"/>
        <end position="174"/>
    </location>
</feature>
<organism evidence="7 8">
    <name type="scientific">Acidihalobacter prosperus</name>
    <dbReference type="NCBI Taxonomy" id="160660"/>
    <lineage>
        <taxon>Bacteria</taxon>
        <taxon>Pseudomonadati</taxon>
        <taxon>Pseudomonadota</taxon>
        <taxon>Gammaproteobacteria</taxon>
        <taxon>Chromatiales</taxon>
        <taxon>Ectothiorhodospiraceae</taxon>
        <taxon>Acidihalobacter</taxon>
    </lineage>
</organism>
<accession>A0A1A6C0T5</accession>
<comment type="caution">
    <text evidence="7">The sequence shown here is derived from an EMBL/GenBank/DDBJ whole genome shotgun (WGS) entry which is preliminary data.</text>
</comment>
<protein>
    <submittedName>
        <fullName evidence="7">Threonine efflux protein</fullName>
    </submittedName>
</protein>
<dbReference type="Proteomes" id="UP000029273">
    <property type="component" value="Unassembled WGS sequence"/>
</dbReference>
<comment type="subcellular location">
    <subcellularLocation>
        <location evidence="1">Cell membrane</location>
        <topology evidence="1">Multi-pass membrane protein</topology>
    </subcellularLocation>
</comment>
<feature type="transmembrane region" description="Helical" evidence="6">
    <location>
        <begin position="6"/>
        <end position="28"/>
    </location>
</feature>
<evidence type="ECO:0000256" key="5">
    <source>
        <dbReference type="ARBA" id="ARBA00023136"/>
    </source>
</evidence>
<dbReference type="InterPro" id="IPR001123">
    <property type="entry name" value="LeuE-type"/>
</dbReference>
<evidence type="ECO:0000256" key="2">
    <source>
        <dbReference type="ARBA" id="ARBA00022475"/>
    </source>
</evidence>
<keyword evidence="5 6" id="KW-0472">Membrane</keyword>
<evidence type="ECO:0000256" key="6">
    <source>
        <dbReference type="SAM" id="Phobius"/>
    </source>
</evidence>
<keyword evidence="2" id="KW-1003">Cell membrane</keyword>
<evidence type="ECO:0000256" key="1">
    <source>
        <dbReference type="ARBA" id="ARBA00004651"/>
    </source>
</evidence>
<evidence type="ECO:0000256" key="4">
    <source>
        <dbReference type="ARBA" id="ARBA00022989"/>
    </source>
</evidence>
<evidence type="ECO:0000256" key="3">
    <source>
        <dbReference type="ARBA" id="ARBA00022692"/>
    </source>
</evidence>
<dbReference type="AlphaFoldDB" id="A0A1A6C0T5"/>
<dbReference type="GO" id="GO:0015171">
    <property type="term" value="F:amino acid transmembrane transporter activity"/>
    <property type="evidence" value="ECO:0007669"/>
    <property type="project" value="TreeGrafter"/>
</dbReference>
<name>A0A1A6C0T5_9GAMM</name>
<dbReference type="EMBL" id="JQSG02000006">
    <property type="protein sequence ID" value="OBS08170.1"/>
    <property type="molecule type" value="Genomic_DNA"/>
</dbReference>
<keyword evidence="4 6" id="KW-1133">Transmembrane helix</keyword>